<reference evidence="1 2" key="1">
    <citation type="journal article" date="2012" name="J. Bacteriol.">
        <title>Complete genome sequence of Nocardia brasiliensis HUJEG-1.</title>
        <authorList>
            <person name="Vera-Cabrera L."/>
            <person name="Ortiz-Lopez R."/>
            <person name="Elizondo-Gonzalez R."/>
            <person name="Perez-Maya A.A."/>
            <person name="Ocampo-Candiani J."/>
        </authorList>
    </citation>
    <scope>NUCLEOTIDE SEQUENCE [LARGE SCALE GENOMIC DNA]</scope>
    <source>
        <strain evidence="2">ATCC 700358</strain>
    </source>
</reference>
<name>K0FA26_NOCB7</name>
<dbReference type="STRING" id="1133849.O3I_041550"/>
<evidence type="ECO:0000313" key="2">
    <source>
        <dbReference type="Proteomes" id="UP000006304"/>
    </source>
</evidence>
<dbReference type="eggNOG" id="ENOG502Z94V">
    <property type="taxonomic scope" value="Bacteria"/>
</dbReference>
<accession>K0FA26</accession>
<dbReference type="Proteomes" id="UP000006304">
    <property type="component" value="Chromosome"/>
</dbReference>
<dbReference type="EMBL" id="CP003876">
    <property type="protein sequence ID" value="AFU06255.1"/>
    <property type="molecule type" value="Genomic_DNA"/>
</dbReference>
<sequence length="625" mass="70324">MRIQPRRQILNVWSSLLAACYRDDTWMWGGRDGSNSISDAEQLLCLLYPATQITSFALHNPDQIADDVRATLKPFGRERRIGLKIVEILDDYLRRYERDEEPVFSAGSYLRAGAGEQASEKQREVDVVDSYSMSLSLCLAGLQYLRALRDPTGGGDQPRLEILIKPVEERLRKRLTAAMIGLVRSFVVQSVDPETDRGLAMLSMFNQTGAESDSVVSGVAKRLERVRGRLLRDVTLNKTPQADLESPALMFECGWSWGVVKGAEVIDFVDVPTAKSDGYAIGQPYLYFTITALDGINDLTQPRTRELDLLDADQRRLADALQLRWDLAQRYWSAMARYGDGDWPLEDIPWRTSDGEESDYFSLCVSGLLIQDLIAREADDDDLTRATKIFDELARRGRITRRLTEQDPARALHIPGVLLTLQGIEAIDDGPVLAWSVSDYGPMLLKRILQAAQLSRTLSTRRQLLELAQATMDHLERRAFPAGQAKGLWDDAARVFAEPSPTGEPVEPVADRVQEPSWYFTERIIECLVVAEASYQNPPFRSPTSVTRALELLDEADHLLNQRFLDLSEKDNTPNRRALENIEKNLLRASVLIDERPATAFSLCDQALRELDALEVASLDARRGE</sequence>
<dbReference type="HOGENOM" id="CLU_031194_0_0_11"/>
<organism evidence="1 2">
    <name type="scientific">Nocardia brasiliensis (strain ATCC 700358 / HUJEG-1)</name>
    <dbReference type="NCBI Taxonomy" id="1133849"/>
    <lineage>
        <taxon>Bacteria</taxon>
        <taxon>Bacillati</taxon>
        <taxon>Actinomycetota</taxon>
        <taxon>Actinomycetes</taxon>
        <taxon>Mycobacteriales</taxon>
        <taxon>Nocardiaceae</taxon>
        <taxon>Nocardia</taxon>
    </lineage>
</organism>
<dbReference type="InterPro" id="IPR049777">
    <property type="entry name" value="SCO2524-like"/>
</dbReference>
<dbReference type="KEGG" id="nbr:O3I_041550"/>
<dbReference type="PROSITE" id="PS51257">
    <property type="entry name" value="PROKAR_LIPOPROTEIN"/>
    <property type="match status" value="1"/>
</dbReference>
<proteinExistence type="predicted"/>
<protein>
    <submittedName>
        <fullName evidence="1">Uncharacterized protein</fullName>
    </submittedName>
</protein>
<evidence type="ECO:0000313" key="1">
    <source>
        <dbReference type="EMBL" id="AFU06255.1"/>
    </source>
</evidence>
<keyword evidence="2" id="KW-1185">Reference proteome</keyword>
<dbReference type="AlphaFoldDB" id="K0FA26"/>
<gene>
    <name evidence="1" type="ORF">O3I_041550</name>
</gene>
<dbReference type="NCBIfam" id="NF040567">
    <property type="entry name" value="SCO2524_fam"/>
    <property type="match status" value="1"/>
</dbReference>
<dbReference type="RefSeq" id="WP_014989102.1">
    <property type="nucleotide sequence ID" value="NC_018681.1"/>
</dbReference>